<evidence type="ECO:0000256" key="2">
    <source>
        <dbReference type="ARBA" id="ARBA00022475"/>
    </source>
</evidence>
<reference evidence="11" key="2">
    <citation type="journal article" date="2021" name="J Anim Sci Technol">
        <title>Complete genome sequence of Paenibacillus konkukensis sp. nov. SK3146 as a potential probiotic strain.</title>
        <authorList>
            <person name="Jung H.I."/>
            <person name="Park S."/>
            <person name="Niu K.M."/>
            <person name="Lee S.W."/>
            <person name="Kothari D."/>
            <person name="Yi K.J."/>
            <person name="Kim S.K."/>
        </authorList>
    </citation>
    <scope>NUCLEOTIDE SEQUENCE</scope>
    <source>
        <strain evidence="11">SK3146</strain>
    </source>
</reference>
<evidence type="ECO:0000256" key="6">
    <source>
        <dbReference type="ARBA" id="ARBA00022801"/>
    </source>
</evidence>
<evidence type="ECO:0000256" key="10">
    <source>
        <dbReference type="RuleBase" id="RU004181"/>
    </source>
</evidence>
<dbReference type="PANTHER" id="PTHR33695:SF1">
    <property type="entry name" value="LIPOPROTEIN SIGNAL PEPTIDASE"/>
    <property type="match status" value="1"/>
</dbReference>
<accession>A0ABY4RU10</accession>
<keyword evidence="5 9" id="KW-0064">Aspartyl protease</keyword>
<keyword evidence="4 9" id="KW-0812">Transmembrane</keyword>
<keyword evidence="8 9" id="KW-0472">Membrane</keyword>
<keyword evidence="2 9" id="KW-1003">Cell membrane</keyword>
<dbReference type="GO" id="GO:0004190">
    <property type="term" value="F:aspartic-type endopeptidase activity"/>
    <property type="evidence" value="ECO:0007669"/>
    <property type="project" value="UniProtKB-EC"/>
</dbReference>
<comment type="catalytic activity">
    <reaction evidence="9">
        <text>Release of signal peptides from bacterial membrane prolipoproteins. Hydrolyzes -Xaa-Yaa-Zaa-|-(S,diacylglyceryl)Cys-, in which Xaa is hydrophobic (preferably Leu), and Yaa (Ala or Ser) and Zaa (Gly or Ala) have small, neutral side chains.</text>
        <dbReference type="EC" id="3.4.23.36"/>
    </reaction>
</comment>
<keyword evidence="11" id="KW-0449">Lipoprotein</keyword>
<evidence type="ECO:0000256" key="3">
    <source>
        <dbReference type="ARBA" id="ARBA00022670"/>
    </source>
</evidence>
<protein>
    <recommendedName>
        <fullName evidence="9">Lipoprotein signal peptidase</fullName>
        <ecNumber evidence="9">3.4.23.36</ecNumber>
    </recommendedName>
    <alternativeName>
        <fullName evidence="9">Prolipoprotein signal peptidase</fullName>
    </alternativeName>
    <alternativeName>
        <fullName evidence="9">Signal peptidase II</fullName>
        <shortName evidence="9">SPase II</shortName>
    </alternativeName>
</protein>
<evidence type="ECO:0000256" key="1">
    <source>
        <dbReference type="ARBA" id="ARBA00006139"/>
    </source>
</evidence>
<gene>
    <name evidence="11" type="primary">lspA_1</name>
    <name evidence="9" type="synonym">lspA</name>
    <name evidence="11" type="ORF">SK3146_05254</name>
</gene>
<organism evidence="11 12">
    <name type="scientific">Paenibacillus konkukensis</name>
    <dbReference type="NCBI Taxonomy" id="2020716"/>
    <lineage>
        <taxon>Bacteria</taxon>
        <taxon>Bacillati</taxon>
        <taxon>Bacillota</taxon>
        <taxon>Bacilli</taxon>
        <taxon>Bacillales</taxon>
        <taxon>Paenibacillaceae</taxon>
        <taxon>Paenibacillus</taxon>
    </lineage>
</organism>
<name>A0ABY4RU10_9BACL</name>
<feature type="transmembrane region" description="Helical" evidence="9">
    <location>
        <begin position="127"/>
        <end position="145"/>
    </location>
</feature>
<evidence type="ECO:0000256" key="5">
    <source>
        <dbReference type="ARBA" id="ARBA00022750"/>
    </source>
</evidence>
<dbReference type="Pfam" id="PF01252">
    <property type="entry name" value="Peptidase_A8"/>
    <property type="match status" value="1"/>
</dbReference>
<keyword evidence="7 9" id="KW-1133">Transmembrane helix</keyword>
<dbReference type="Proteomes" id="UP001057134">
    <property type="component" value="Chromosome"/>
</dbReference>
<comment type="pathway">
    <text evidence="9">Protein modification; lipoprotein biosynthesis (signal peptide cleavage).</text>
</comment>
<sequence>MLFYITAAIVTAIDQWAKIWIRNSMEVGQSVPFWDPVLHFTYYENSGMAHSLFPGYGRLFALFAVLFIAGVLYYRAKGEIKGRWMDLSMGFLVGGAAGNAIDRILFGKVTDFLEFTSGHGILNLADVAINIGVLLVIVSAVIGIVKKTGSS</sequence>
<comment type="subcellular location">
    <subcellularLocation>
        <location evidence="9">Cell membrane</location>
        <topology evidence="9">Multi-pass membrane protein</topology>
    </subcellularLocation>
</comment>
<dbReference type="HAMAP" id="MF_00161">
    <property type="entry name" value="LspA"/>
    <property type="match status" value="1"/>
</dbReference>
<evidence type="ECO:0000256" key="9">
    <source>
        <dbReference type="HAMAP-Rule" id="MF_00161"/>
    </source>
</evidence>
<dbReference type="EMBL" id="CP027059">
    <property type="protein sequence ID" value="UQZ85962.1"/>
    <property type="molecule type" value="Genomic_DNA"/>
</dbReference>
<dbReference type="PANTHER" id="PTHR33695">
    <property type="entry name" value="LIPOPROTEIN SIGNAL PEPTIDASE"/>
    <property type="match status" value="1"/>
</dbReference>
<evidence type="ECO:0000256" key="7">
    <source>
        <dbReference type="ARBA" id="ARBA00022989"/>
    </source>
</evidence>
<feature type="active site" evidence="9">
    <location>
        <position position="126"/>
    </location>
</feature>
<dbReference type="EC" id="3.4.23.36" evidence="9"/>
<dbReference type="NCBIfam" id="TIGR00077">
    <property type="entry name" value="lspA"/>
    <property type="match status" value="1"/>
</dbReference>
<evidence type="ECO:0000313" key="12">
    <source>
        <dbReference type="Proteomes" id="UP001057134"/>
    </source>
</evidence>
<dbReference type="RefSeq" id="WP_249861541.1">
    <property type="nucleotide sequence ID" value="NZ_CP027059.1"/>
</dbReference>
<evidence type="ECO:0000256" key="4">
    <source>
        <dbReference type="ARBA" id="ARBA00022692"/>
    </source>
</evidence>
<keyword evidence="3 9" id="KW-0645">Protease</keyword>
<dbReference type="PRINTS" id="PR00781">
    <property type="entry name" value="LIPOSIGPTASE"/>
</dbReference>
<feature type="transmembrane region" description="Helical" evidence="9">
    <location>
        <begin position="87"/>
        <end position="107"/>
    </location>
</feature>
<feature type="transmembrane region" description="Helical" evidence="9">
    <location>
        <begin position="56"/>
        <end position="75"/>
    </location>
</feature>
<comment type="function">
    <text evidence="9">This protein specifically catalyzes the removal of signal peptides from prolipoproteins.</text>
</comment>
<reference evidence="11" key="1">
    <citation type="submission" date="2018-02" db="EMBL/GenBank/DDBJ databases">
        <authorList>
            <person name="Kim S.-K."/>
            <person name="Jung H.-I."/>
            <person name="Lee S.-W."/>
        </authorList>
    </citation>
    <scope>NUCLEOTIDE SEQUENCE</scope>
    <source>
        <strain evidence="11">SK3146</strain>
    </source>
</reference>
<proteinExistence type="inferred from homology"/>
<dbReference type="InterPro" id="IPR001872">
    <property type="entry name" value="Peptidase_A8"/>
</dbReference>
<keyword evidence="6 9" id="KW-0378">Hydrolase</keyword>
<evidence type="ECO:0000313" key="11">
    <source>
        <dbReference type="EMBL" id="UQZ85962.1"/>
    </source>
</evidence>
<comment type="similarity">
    <text evidence="1 9 10">Belongs to the peptidase A8 family.</text>
</comment>
<keyword evidence="12" id="KW-1185">Reference proteome</keyword>
<evidence type="ECO:0000256" key="8">
    <source>
        <dbReference type="ARBA" id="ARBA00023136"/>
    </source>
</evidence>
<comment type="caution">
    <text evidence="9">Lacks conserved residue(s) required for the propagation of feature annotation.</text>
</comment>
<feature type="active site" evidence="9">
    <location>
        <position position="111"/>
    </location>
</feature>